<protein>
    <submittedName>
        <fullName evidence="1">Uncharacterized protein</fullName>
    </submittedName>
</protein>
<dbReference type="PANTHER" id="PTHR45913">
    <property type="entry name" value="EPM2A-INTERACTING PROTEIN 1"/>
    <property type="match status" value="1"/>
</dbReference>
<dbReference type="EMBL" id="CAWYQH010000163">
    <property type="protein sequence ID" value="CAK8696737.1"/>
    <property type="molecule type" value="Genomic_DNA"/>
</dbReference>
<keyword evidence="2" id="KW-1185">Reference proteome</keyword>
<sequence>MSDRLNSDHLQLLYHCEVWWLSKGCVFNRHFELSIQVYMFLQDQCSPLTEHYVNDYFYAKLAYLSDVFDQLNQLNMSMQGRNSSVFLVANKVEGFKKKISLWERKVKDKRLDIFHCSAKYSNLLLMWTFLNQYFSILLNCRISLKTISRRLTS</sequence>
<dbReference type="PANTHER" id="PTHR45913:SF19">
    <property type="entry name" value="LOW QUALITY PROTEIN: ZINC FINGER BED DOMAIN-CONTAINING PROTEIN 5-LIKE"/>
    <property type="match status" value="1"/>
</dbReference>
<dbReference type="Proteomes" id="UP001642483">
    <property type="component" value="Unassembled WGS sequence"/>
</dbReference>
<accession>A0ABP0GYK9</accession>
<reference evidence="1 2" key="1">
    <citation type="submission" date="2024-02" db="EMBL/GenBank/DDBJ databases">
        <authorList>
            <person name="Daric V."/>
            <person name="Darras S."/>
        </authorList>
    </citation>
    <scope>NUCLEOTIDE SEQUENCE [LARGE SCALE GENOMIC DNA]</scope>
</reference>
<name>A0ABP0GYK9_CLALP</name>
<proteinExistence type="predicted"/>
<gene>
    <name evidence="1" type="ORF">CVLEPA_LOCUS30062</name>
</gene>
<evidence type="ECO:0000313" key="1">
    <source>
        <dbReference type="EMBL" id="CAK8696737.1"/>
    </source>
</evidence>
<evidence type="ECO:0000313" key="2">
    <source>
        <dbReference type="Proteomes" id="UP001642483"/>
    </source>
</evidence>
<comment type="caution">
    <text evidence="1">The sequence shown here is derived from an EMBL/GenBank/DDBJ whole genome shotgun (WGS) entry which is preliminary data.</text>
</comment>
<organism evidence="1 2">
    <name type="scientific">Clavelina lepadiformis</name>
    <name type="common">Light-bulb sea squirt</name>
    <name type="synonym">Ascidia lepadiformis</name>
    <dbReference type="NCBI Taxonomy" id="159417"/>
    <lineage>
        <taxon>Eukaryota</taxon>
        <taxon>Metazoa</taxon>
        <taxon>Chordata</taxon>
        <taxon>Tunicata</taxon>
        <taxon>Ascidiacea</taxon>
        <taxon>Aplousobranchia</taxon>
        <taxon>Clavelinidae</taxon>
        <taxon>Clavelina</taxon>
    </lineage>
</organism>